<dbReference type="GO" id="GO:0020037">
    <property type="term" value="F:heme binding"/>
    <property type="evidence" value="ECO:0007669"/>
    <property type="project" value="InterPro"/>
</dbReference>
<dbReference type="CDD" id="cd05233">
    <property type="entry name" value="SDR_c"/>
    <property type="match status" value="1"/>
</dbReference>
<comment type="caution">
    <text evidence="13">The sequence shown here is derived from an EMBL/GenBank/DDBJ whole genome shotgun (WGS) entry which is preliminary data.</text>
</comment>
<dbReference type="InterPro" id="IPR036291">
    <property type="entry name" value="NAD(P)-bd_dom_sf"/>
</dbReference>
<dbReference type="GO" id="GO:0016020">
    <property type="term" value="C:membrane"/>
    <property type="evidence" value="ECO:0007669"/>
    <property type="project" value="UniProtKB-SubCell"/>
</dbReference>
<gene>
    <name evidence="13" type="ORF">PMIN01_12253</name>
</gene>
<keyword evidence="5" id="KW-0812">Transmembrane</keyword>
<evidence type="ECO:0000256" key="10">
    <source>
        <dbReference type="ARBA" id="ARBA00023004"/>
    </source>
</evidence>
<comment type="cofactor">
    <cofactor evidence="1">
        <name>heme</name>
        <dbReference type="ChEBI" id="CHEBI:30413"/>
    </cofactor>
</comment>
<dbReference type="Pfam" id="PF13561">
    <property type="entry name" value="adh_short_C2"/>
    <property type="match status" value="1"/>
</dbReference>
<dbReference type="FunFam" id="1.10.630.10:FF:000158">
    <property type="entry name" value="Cytochrome P450, putative (Eurofung)"/>
    <property type="match status" value="1"/>
</dbReference>
<dbReference type="InterPro" id="IPR036396">
    <property type="entry name" value="Cyt_P450_sf"/>
</dbReference>
<reference evidence="13" key="1">
    <citation type="journal article" date="2020" name="Mol. Plant Microbe Interact.">
        <title>Genome Sequence of the Biocontrol Agent Coniothyrium minitans strain Conio (IMI 134523).</title>
        <authorList>
            <person name="Patel D."/>
            <person name="Shittu T.A."/>
            <person name="Baroncelli R."/>
            <person name="Muthumeenakshi S."/>
            <person name="Osborne T.H."/>
            <person name="Janganan T.K."/>
            <person name="Sreenivasaprasad S."/>
        </authorList>
    </citation>
    <scope>NUCLEOTIDE SEQUENCE</scope>
    <source>
        <strain evidence="13">Conio</strain>
    </source>
</reference>
<evidence type="ECO:0000256" key="11">
    <source>
        <dbReference type="ARBA" id="ARBA00023033"/>
    </source>
</evidence>
<dbReference type="InterPro" id="IPR050121">
    <property type="entry name" value="Cytochrome_P450_monoxygenase"/>
</dbReference>
<evidence type="ECO:0000256" key="3">
    <source>
        <dbReference type="ARBA" id="ARBA00010617"/>
    </source>
</evidence>
<organism evidence="13 14">
    <name type="scientific">Paraphaeosphaeria minitans</name>
    <dbReference type="NCBI Taxonomy" id="565426"/>
    <lineage>
        <taxon>Eukaryota</taxon>
        <taxon>Fungi</taxon>
        <taxon>Dikarya</taxon>
        <taxon>Ascomycota</taxon>
        <taxon>Pezizomycotina</taxon>
        <taxon>Dothideomycetes</taxon>
        <taxon>Pleosporomycetidae</taxon>
        <taxon>Pleosporales</taxon>
        <taxon>Massarineae</taxon>
        <taxon>Didymosphaeriaceae</taxon>
        <taxon>Paraphaeosphaeria</taxon>
    </lineage>
</organism>
<sequence length="886" mass="98007">MVVCTVNKAKLPGQGAMLAGARELPISARPEHMLHDASAYIRAPPEANDGWAPSPYAEIMLAWTRSNSERGIRAYCSRQPRHVRYLRDLDMFLAGKCFAISGAASGIGQGVANHLATLGAHLSLGDIDLERVTAQAEKLRASGCTCIATRVDVRQRADIDDWIGSTVEALGRLDGAVNCAGVFSATGDSNPIASKSEEEWDDVIDINLTGMFRCLRAELAAMTRGGSVVNLTSTVGMQGLPFAAPYCVSKHGVCVSSPLTRSIADAWKIIGLTRCAAKECASRRIRVNAVAPGTIDTPMLGPNTGRSRDEMLAEVAGHTPMNRLGTVEEIAKTVAFLLSEDSSFTTGAVVLSLLSTIMSAFEDFVNNSFHLDFGTLFRPANATQPLAEGYGLLLCSLCVIYASAYMTYNIYFHPLARFPGPFWARSTLLWRLFHTMGGRFHRAIDREHKRYAPNELSFSSVSSWKAIYGHQPPGKQPHIKSEFYNMYGSGYKSLCVGSERDPTRHVGMKRNLTSAFSTRALLEQEDIVDRCVNEFVTTIGAAEGAHTTGLNMTKWYEMISFDILGEMAFGESFHAVESGKSTSPHLLCLCLSNRCAGHPHFWSELIVSHLYFITVLDNLRRYPLFATIGRFLLPFATTSVRDKHSGFTREKVDRRLAAKAPRTDFMTTLISKVSSGEIEKEEMTAHASTLVIAGGETTSTFLAAVTYYLLSTPKTYHCLQREIREAFDSYEDIDASSAQKLPYLQAVIAEGLRMYPPGSQGFPRVSSGVEIDGHWVPAGAEMYTSAWTVTHDAKYFPEPFVFNPERWIDPHAIDVKEASQPFSLGPRGCLGRNFAYVEMNLILAKMHWTYDFDLVDKELDWEANSHIHVMWWKPDLWVRLVPKDKA</sequence>
<evidence type="ECO:0000313" key="13">
    <source>
        <dbReference type="EMBL" id="KAF9729389.1"/>
    </source>
</evidence>
<keyword evidence="12" id="KW-0472">Membrane</keyword>
<accession>A0A9P6G5R2</accession>
<keyword evidence="4" id="KW-0349">Heme</keyword>
<keyword evidence="9" id="KW-0560">Oxidoreductase</keyword>
<name>A0A9P6G5R2_9PLEO</name>
<dbReference type="EMBL" id="WJXW01000016">
    <property type="protein sequence ID" value="KAF9729389.1"/>
    <property type="molecule type" value="Genomic_DNA"/>
</dbReference>
<dbReference type="FunFam" id="3.40.50.720:FF:000084">
    <property type="entry name" value="Short-chain dehydrogenase reductase"/>
    <property type="match status" value="1"/>
</dbReference>
<dbReference type="SUPFAM" id="SSF48264">
    <property type="entry name" value="Cytochrome P450"/>
    <property type="match status" value="1"/>
</dbReference>
<keyword evidence="10" id="KW-0408">Iron</keyword>
<keyword evidence="14" id="KW-1185">Reference proteome</keyword>
<dbReference type="GO" id="GO:0004497">
    <property type="term" value="F:monooxygenase activity"/>
    <property type="evidence" value="ECO:0007669"/>
    <property type="project" value="UniProtKB-KW"/>
</dbReference>
<dbReference type="AlphaFoldDB" id="A0A9P6G5R2"/>
<keyword evidence="6" id="KW-0479">Metal-binding</keyword>
<evidence type="ECO:0000256" key="6">
    <source>
        <dbReference type="ARBA" id="ARBA00022723"/>
    </source>
</evidence>
<dbReference type="SUPFAM" id="SSF51735">
    <property type="entry name" value="NAD(P)-binding Rossmann-fold domains"/>
    <property type="match status" value="1"/>
</dbReference>
<dbReference type="PRINTS" id="PR00081">
    <property type="entry name" value="GDHRDH"/>
</dbReference>
<protein>
    <submittedName>
        <fullName evidence="13">Benzoate 4-monooxygenase cytochrome p450</fullName>
    </submittedName>
</protein>
<proteinExistence type="inferred from homology"/>
<evidence type="ECO:0000256" key="5">
    <source>
        <dbReference type="ARBA" id="ARBA00022692"/>
    </source>
</evidence>
<evidence type="ECO:0000256" key="7">
    <source>
        <dbReference type="ARBA" id="ARBA00022857"/>
    </source>
</evidence>
<evidence type="ECO:0000256" key="1">
    <source>
        <dbReference type="ARBA" id="ARBA00001971"/>
    </source>
</evidence>
<evidence type="ECO:0000256" key="4">
    <source>
        <dbReference type="ARBA" id="ARBA00022617"/>
    </source>
</evidence>
<comment type="subcellular location">
    <subcellularLocation>
        <location evidence="2">Membrane</location>
    </subcellularLocation>
</comment>
<keyword evidence="8" id="KW-1133">Transmembrane helix</keyword>
<dbReference type="InterPro" id="IPR002347">
    <property type="entry name" value="SDR_fam"/>
</dbReference>
<comment type="similarity">
    <text evidence="3">Belongs to the cytochrome P450 family.</text>
</comment>
<evidence type="ECO:0000256" key="2">
    <source>
        <dbReference type="ARBA" id="ARBA00004370"/>
    </source>
</evidence>
<evidence type="ECO:0000256" key="8">
    <source>
        <dbReference type="ARBA" id="ARBA00022989"/>
    </source>
</evidence>
<keyword evidence="11" id="KW-0503">Monooxygenase</keyword>
<dbReference type="CDD" id="cd11058">
    <property type="entry name" value="CYP60B-like"/>
    <property type="match status" value="1"/>
</dbReference>
<dbReference type="GO" id="GO:0005506">
    <property type="term" value="F:iron ion binding"/>
    <property type="evidence" value="ECO:0007669"/>
    <property type="project" value="InterPro"/>
</dbReference>
<dbReference type="OrthoDB" id="1470350at2759"/>
<dbReference type="PANTHER" id="PTHR24305">
    <property type="entry name" value="CYTOCHROME P450"/>
    <property type="match status" value="1"/>
</dbReference>
<dbReference type="Pfam" id="PF00067">
    <property type="entry name" value="p450"/>
    <property type="match status" value="1"/>
</dbReference>
<evidence type="ECO:0000256" key="9">
    <source>
        <dbReference type="ARBA" id="ARBA00023002"/>
    </source>
</evidence>
<dbReference type="GO" id="GO:0016705">
    <property type="term" value="F:oxidoreductase activity, acting on paired donors, with incorporation or reduction of molecular oxygen"/>
    <property type="evidence" value="ECO:0007669"/>
    <property type="project" value="InterPro"/>
</dbReference>
<dbReference type="PROSITE" id="PS00086">
    <property type="entry name" value="CYTOCHROME_P450"/>
    <property type="match status" value="1"/>
</dbReference>
<evidence type="ECO:0000256" key="12">
    <source>
        <dbReference type="ARBA" id="ARBA00023136"/>
    </source>
</evidence>
<dbReference type="InterPro" id="IPR001128">
    <property type="entry name" value="Cyt_P450"/>
</dbReference>
<dbReference type="PANTHER" id="PTHR24305:SF210">
    <property type="entry name" value="CYTOCHROME P450 MONOOXYGENASE ASQL-RELATED"/>
    <property type="match status" value="1"/>
</dbReference>
<evidence type="ECO:0000313" key="14">
    <source>
        <dbReference type="Proteomes" id="UP000756921"/>
    </source>
</evidence>
<dbReference type="Proteomes" id="UP000756921">
    <property type="component" value="Unassembled WGS sequence"/>
</dbReference>
<dbReference type="Gene3D" id="3.40.50.720">
    <property type="entry name" value="NAD(P)-binding Rossmann-like Domain"/>
    <property type="match status" value="1"/>
</dbReference>
<dbReference type="Gene3D" id="1.10.630.10">
    <property type="entry name" value="Cytochrome P450"/>
    <property type="match status" value="1"/>
</dbReference>
<dbReference type="InterPro" id="IPR017972">
    <property type="entry name" value="Cyt_P450_CS"/>
</dbReference>
<keyword evidence="7" id="KW-0521">NADP</keyword>